<dbReference type="EMBL" id="CAKJTG010000044">
    <property type="protein sequence ID" value="CAG9610631.1"/>
    <property type="molecule type" value="Genomic_DNA"/>
</dbReference>
<comment type="caution">
    <text evidence="2">The sequence shown here is derived from an EMBL/GenBank/DDBJ whole genome shotgun (WGS) entry which is preliminary data.</text>
</comment>
<dbReference type="InterPro" id="IPR025248">
    <property type="entry name" value="DUF4007"/>
</dbReference>
<proteinExistence type="predicted"/>
<feature type="domain" description="DUF4007" evidence="1">
    <location>
        <begin position="3"/>
        <end position="274"/>
    </location>
</feature>
<dbReference type="RefSeq" id="WP_230498992.1">
    <property type="nucleotide sequence ID" value="NZ_CAKJTG010000044.1"/>
</dbReference>
<dbReference type="Pfam" id="PF13182">
    <property type="entry name" value="DUF4007"/>
    <property type="match status" value="1"/>
</dbReference>
<name>A0A9C7GDY4_9BACI</name>
<evidence type="ECO:0000313" key="3">
    <source>
        <dbReference type="Proteomes" id="UP000789845"/>
    </source>
</evidence>
<organism evidence="2 3">
    <name type="scientific">Pseudoneobacillus rhizosphaerae</name>
    <dbReference type="NCBI Taxonomy" id="2880968"/>
    <lineage>
        <taxon>Bacteria</taxon>
        <taxon>Bacillati</taxon>
        <taxon>Bacillota</taxon>
        <taxon>Bacilli</taxon>
        <taxon>Bacillales</taxon>
        <taxon>Bacillaceae</taxon>
        <taxon>Pseudoneobacillus</taxon>
    </lineage>
</organism>
<protein>
    <recommendedName>
        <fullName evidence="1">DUF4007 domain-containing protein</fullName>
    </recommendedName>
</protein>
<gene>
    <name evidence="2" type="ORF">NEOCIP111885_04406</name>
</gene>
<evidence type="ECO:0000313" key="2">
    <source>
        <dbReference type="EMBL" id="CAG9610631.1"/>
    </source>
</evidence>
<reference evidence="2" key="1">
    <citation type="submission" date="2021-10" db="EMBL/GenBank/DDBJ databases">
        <authorList>
            <person name="Criscuolo A."/>
        </authorList>
    </citation>
    <scope>NUCLEOTIDE SEQUENCE</scope>
    <source>
        <strain evidence="2">CIP111885</strain>
    </source>
</reference>
<sequence length="298" mass="35438">MAYGRHESFYLRDKWVSKGLKAISENPRFFFDKDNFEKIGLGKNMVKSLRFWLTATNLMVETGNKEHRLTKVGEIVFSVDRLLQKNETVSLLHYHLVRNHDLATVFYWYFNIYKETISQRTELKKSFITWVKNNETKSVSETSLNRDIDVLIQLYTKDANENDPEDFIFSPFTKLTLIKEEPSEEKHENIRKISPDIHKIGIISLYYVLLKYALEHDVELISLEEIINEKFLWGKVFNLSRNRIIEALNKLTNDDTYPIEYVRTNNLDYIRVPKIDPIDYLCHEYNYKFERVTNTNGI</sequence>
<evidence type="ECO:0000259" key="1">
    <source>
        <dbReference type="Pfam" id="PF13182"/>
    </source>
</evidence>
<dbReference type="Proteomes" id="UP000789845">
    <property type="component" value="Unassembled WGS sequence"/>
</dbReference>
<keyword evidence="3" id="KW-1185">Reference proteome</keyword>
<dbReference type="AlphaFoldDB" id="A0A9C7GDY4"/>
<accession>A0A9C7GDY4</accession>